<dbReference type="InterPro" id="IPR007379">
    <property type="entry name" value="Tim44-like_dom"/>
</dbReference>
<keyword evidence="8 16" id="KW-0653">Protein transport</keyword>
<keyword evidence="20" id="KW-1185">Reference proteome</keyword>
<evidence type="ECO:0000256" key="8">
    <source>
        <dbReference type="ARBA" id="ARBA00022927"/>
    </source>
</evidence>
<evidence type="ECO:0000256" key="10">
    <source>
        <dbReference type="ARBA" id="ARBA00023010"/>
    </source>
</evidence>
<dbReference type="NCBIfam" id="NF033779">
    <property type="entry name" value="Tim44_TimA_adap"/>
    <property type="match status" value="1"/>
</dbReference>
<keyword evidence="6 16" id="KW-0999">Mitochondrion inner membrane</keyword>
<dbReference type="Proteomes" id="UP001208570">
    <property type="component" value="Unassembled WGS sequence"/>
</dbReference>
<keyword evidence="12 16" id="KW-0472">Membrane</keyword>
<proteinExistence type="inferred from homology"/>
<dbReference type="GO" id="GO:0005524">
    <property type="term" value="F:ATP binding"/>
    <property type="evidence" value="ECO:0007669"/>
    <property type="project" value="UniProtKB-KW"/>
</dbReference>
<comment type="caution">
    <text evidence="19">The sequence shown here is derived from an EMBL/GenBank/DDBJ whole genome shotgun (WGS) entry which is preliminary data.</text>
</comment>
<dbReference type="GO" id="GO:0030150">
    <property type="term" value="P:protein import into mitochondrial matrix"/>
    <property type="evidence" value="ECO:0007669"/>
    <property type="project" value="InterPro"/>
</dbReference>
<keyword evidence="17" id="KW-0175">Coiled coil</keyword>
<evidence type="ECO:0000313" key="20">
    <source>
        <dbReference type="Proteomes" id="UP001208570"/>
    </source>
</evidence>
<feature type="coiled-coil region" evidence="17">
    <location>
        <begin position="102"/>
        <end position="138"/>
    </location>
</feature>
<evidence type="ECO:0000259" key="18">
    <source>
        <dbReference type="SMART" id="SM00978"/>
    </source>
</evidence>
<dbReference type="Pfam" id="PF04280">
    <property type="entry name" value="Tim44"/>
    <property type="match status" value="1"/>
</dbReference>
<dbReference type="PIRSF" id="PIRSF037871">
    <property type="entry name" value="TIM44"/>
    <property type="match status" value="1"/>
</dbReference>
<dbReference type="PANTHER" id="PTHR10721">
    <property type="entry name" value="MITOCHONDRIAL IMPORT INNER MEMBRANE TRANSLOCASE SUBUNIT TIM44"/>
    <property type="match status" value="1"/>
</dbReference>
<dbReference type="SUPFAM" id="SSF54427">
    <property type="entry name" value="NTF2-like"/>
    <property type="match status" value="1"/>
</dbReference>
<keyword evidence="7" id="KW-0067">ATP-binding</keyword>
<keyword evidence="10 16" id="KW-0811">Translocation</keyword>
<dbReference type="EMBL" id="JAODUP010000878">
    <property type="protein sequence ID" value="KAK2143090.1"/>
    <property type="molecule type" value="Genomic_DNA"/>
</dbReference>
<name>A0AAD9IZQ0_9ANNE</name>
<dbReference type="GO" id="GO:0005743">
    <property type="term" value="C:mitochondrial inner membrane"/>
    <property type="evidence" value="ECO:0007669"/>
    <property type="project" value="UniProtKB-SubCell"/>
</dbReference>
<organism evidence="19 20">
    <name type="scientific">Paralvinella palmiformis</name>
    <dbReference type="NCBI Taxonomy" id="53620"/>
    <lineage>
        <taxon>Eukaryota</taxon>
        <taxon>Metazoa</taxon>
        <taxon>Spiralia</taxon>
        <taxon>Lophotrochozoa</taxon>
        <taxon>Annelida</taxon>
        <taxon>Polychaeta</taxon>
        <taxon>Sedentaria</taxon>
        <taxon>Canalipalpata</taxon>
        <taxon>Terebellida</taxon>
        <taxon>Terebelliformia</taxon>
        <taxon>Alvinellidae</taxon>
        <taxon>Paralvinella</taxon>
    </lineage>
</organism>
<evidence type="ECO:0000256" key="14">
    <source>
        <dbReference type="ARBA" id="ARBA00063163"/>
    </source>
</evidence>
<evidence type="ECO:0000256" key="17">
    <source>
        <dbReference type="SAM" id="Coils"/>
    </source>
</evidence>
<dbReference type="InterPro" id="IPR039544">
    <property type="entry name" value="Tim44-like"/>
</dbReference>
<comment type="similarity">
    <text evidence="2 16">Belongs to the Tim44 family.</text>
</comment>
<keyword evidence="4" id="KW-0597">Phosphoprotein</keyword>
<dbReference type="Gene3D" id="3.10.450.240">
    <property type="match status" value="1"/>
</dbReference>
<comment type="subcellular location">
    <subcellularLocation>
        <location evidence="1">Mitochondrion inner membrane</location>
        <topology evidence="1">Peripheral membrane protein</topology>
        <orientation evidence="1">Matrix side</orientation>
    </subcellularLocation>
</comment>
<evidence type="ECO:0000256" key="2">
    <source>
        <dbReference type="ARBA" id="ARBA00009597"/>
    </source>
</evidence>
<dbReference type="PANTHER" id="PTHR10721:SF1">
    <property type="entry name" value="MITOCHONDRIAL IMPORT INNER MEMBRANE TRANSLOCASE SUBUNIT TIM44"/>
    <property type="match status" value="1"/>
</dbReference>
<comment type="function">
    <text evidence="13">Essential component of the PAM complex, a complex required for the translocation of transit peptide-containing proteins from the inner membrane into the mitochondrial matrix in an ATP-dependent manner. Recruits mitochondrial HSP70 to drive protein translocation into the matrix using ATP as an energy source.</text>
</comment>
<evidence type="ECO:0000256" key="3">
    <source>
        <dbReference type="ARBA" id="ARBA00022448"/>
    </source>
</evidence>
<keyword evidence="3 16" id="KW-0813">Transport</keyword>
<dbReference type="GO" id="GO:0051087">
    <property type="term" value="F:protein-folding chaperone binding"/>
    <property type="evidence" value="ECO:0007669"/>
    <property type="project" value="InterPro"/>
</dbReference>
<evidence type="ECO:0000256" key="1">
    <source>
        <dbReference type="ARBA" id="ARBA00004443"/>
    </source>
</evidence>
<keyword evidence="5" id="KW-0547">Nucleotide-binding</keyword>
<dbReference type="AlphaFoldDB" id="A0AAD9IZQ0"/>
<evidence type="ECO:0000256" key="16">
    <source>
        <dbReference type="PIRNR" id="PIRNR037871"/>
    </source>
</evidence>
<comment type="subunit">
    <text evidence="14">Probable component of the PAM complex at least composed of a mitochondrial HSP70 protein, GRPEL1 or GRPEL2, TIMM44, TIMM16/PAM16 and TIMM14/DNAJC19. The complex interacts with the TIMM23 component of the TIM23 complex. Interacts with SLC25A4/ANT1 and SLC25A5/ANT2; leading to inhibit the presequence translocase TIMM23, thereby promoting stabilization of PINK1.</text>
</comment>
<gene>
    <name evidence="19" type="ORF">LSH36_878g00009</name>
</gene>
<evidence type="ECO:0000256" key="9">
    <source>
        <dbReference type="ARBA" id="ARBA00022946"/>
    </source>
</evidence>
<evidence type="ECO:0000313" key="19">
    <source>
        <dbReference type="EMBL" id="KAK2143090.1"/>
    </source>
</evidence>
<keyword evidence="9" id="KW-0809">Transit peptide</keyword>
<evidence type="ECO:0000256" key="15">
    <source>
        <dbReference type="ARBA" id="ARBA00074309"/>
    </source>
</evidence>
<dbReference type="InterPro" id="IPR032710">
    <property type="entry name" value="NTF2-like_dom_sf"/>
</dbReference>
<sequence>MGTNLLVQQQLNGDKLIGRFNGDKPNCQSNVGSMVIDQSNPLFQFQCSRCLSAVSSQYKRNGRYQHKYVALSSHCHIQVRWTSKKGFFADLVDNIKQEFTKDKQMKESLQKFRKEAEKLEHSEALQKAREKYQSIESETVKGSEVLKQSIETISSKLKEAVEEVEKSDIGKKGKDVVEGLGRTAQRTAETIGKSSEQLAKTEVYRRVSESVKVIKEEIEEATARGRLYTPPKKLRKREDLRIIRGEEKDIEANVEATGVTLHKDSRWYQSWQNFKDNNQLVNKMFDMKMKYDESENLLIRATRTFTDKMSEMFGGMFTKTEMSEVLTEIVKMDPGFDKEKFIKDCQFLMIPNILEAMVQGNLEILEDWCYEAVYNTLAHPIKEARKAGYIIQSKVLDINHIDIVAGKIMEQGPVLVVSFNAQQVMVVRDTMGKVVEGNPEKIMRVFHVWAFCRDQTVLDPIAAWRLIDMSSSPAEQWL</sequence>
<accession>A0AAD9IZQ0</accession>
<evidence type="ECO:0000256" key="7">
    <source>
        <dbReference type="ARBA" id="ARBA00022840"/>
    </source>
</evidence>
<evidence type="ECO:0000256" key="11">
    <source>
        <dbReference type="ARBA" id="ARBA00023128"/>
    </source>
</evidence>
<evidence type="ECO:0000256" key="13">
    <source>
        <dbReference type="ARBA" id="ARBA00057148"/>
    </source>
</evidence>
<dbReference type="FunFam" id="3.10.450.240:FF:000001">
    <property type="entry name" value="Mitochondrial import inner membrane translocase subunit TIM44"/>
    <property type="match status" value="1"/>
</dbReference>
<keyword evidence="11 16" id="KW-0496">Mitochondrion</keyword>
<evidence type="ECO:0000256" key="4">
    <source>
        <dbReference type="ARBA" id="ARBA00022553"/>
    </source>
</evidence>
<dbReference type="InterPro" id="IPR017303">
    <property type="entry name" value="Tim44"/>
</dbReference>
<dbReference type="SMART" id="SM00978">
    <property type="entry name" value="Tim44"/>
    <property type="match status" value="1"/>
</dbReference>
<feature type="domain" description="Tim44-like" evidence="18">
    <location>
        <begin position="322"/>
        <end position="471"/>
    </location>
</feature>
<reference evidence="19" key="1">
    <citation type="journal article" date="2023" name="Mol. Biol. Evol.">
        <title>Third-Generation Sequencing Reveals the Adaptive Role of the Epigenome in Three Deep-Sea Polychaetes.</title>
        <authorList>
            <person name="Perez M."/>
            <person name="Aroh O."/>
            <person name="Sun Y."/>
            <person name="Lan Y."/>
            <person name="Juniper S.K."/>
            <person name="Young C.R."/>
            <person name="Angers B."/>
            <person name="Qian P.Y."/>
        </authorList>
    </citation>
    <scope>NUCLEOTIDE SEQUENCE</scope>
    <source>
        <strain evidence="19">P08H-3</strain>
    </source>
</reference>
<evidence type="ECO:0000256" key="6">
    <source>
        <dbReference type="ARBA" id="ARBA00022792"/>
    </source>
</evidence>
<evidence type="ECO:0000256" key="12">
    <source>
        <dbReference type="ARBA" id="ARBA00023136"/>
    </source>
</evidence>
<evidence type="ECO:0000256" key="5">
    <source>
        <dbReference type="ARBA" id="ARBA00022741"/>
    </source>
</evidence>
<protein>
    <recommendedName>
        <fullName evidence="15 16">Mitochondrial import inner membrane translocase subunit TIM44</fullName>
    </recommendedName>
</protein>